<evidence type="ECO:0000313" key="2">
    <source>
        <dbReference type="Proteomes" id="UP000564536"/>
    </source>
</evidence>
<proteinExistence type="predicted"/>
<dbReference type="AlphaFoldDB" id="A0A841Z4R7"/>
<evidence type="ECO:0000313" key="1">
    <source>
        <dbReference type="EMBL" id="MBC1500270.1"/>
    </source>
</evidence>
<accession>A0A841Z4R7</accession>
<comment type="caution">
    <text evidence="1">The sequence shown here is derived from an EMBL/GenBank/DDBJ whole genome shotgun (WGS) entry which is preliminary data.</text>
</comment>
<dbReference type="Proteomes" id="UP000564536">
    <property type="component" value="Unassembled WGS sequence"/>
</dbReference>
<organism evidence="1 2">
    <name type="scientific">Listeria weihenstephanensis</name>
    <dbReference type="NCBI Taxonomy" id="1006155"/>
    <lineage>
        <taxon>Bacteria</taxon>
        <taxon>Bacillati</taxon>
        <taxon>Bacillota</taxon>
        <taxon>Bacilli</taxon>
        <taxon>Bacillales</taxon>
        <taxon>Listeriaceae</taxon>
        <taxon>Listeria</taxon>
    </lineage>
</organism>
<protein>
    <submittedName>
        <fullName evidence="1">Uncharacterized protein</fullName>
    </submittedName>
</protein>
<dbReference type="RefSeq" id="WP_185425424.1">
    <property type="nucleotide sequence ID" value="NZ_JAARRL010000008.1"/>
</dbReference>
<dbReference type="EMBL" id="JAARRL010000008">
    <property type="protein sequence ID" value="MBC1500270.1"/>
    <property type="molecule type" value="Genomic_DNA"/>
</dbReference>
<name>A0A841Z4R7_9LIST</name>
<sequence>MNKIEIKKILNSVDKNKDESLRLALYSVSIDVLLSKELFKKNAEIQIFLESNDIYFKEYVFRSRTMTISRVIRKINEMNKDDLVKFYINFKNIAFEELSHYKPKSKNTNNDLDDILKQFGE</sequence>
<reference evidence="1 2" key="1">
    <citation type="submission" date="2020-03" db="EMBL/GenBank/DDBJ databases">
        <title>Soil Listeria distribution.</title>
        <authorList>
            <person name="Liao J."/>
            <person name="Wiedmann M."/>
        </authorList>
    </citation>
    <scope>NUCLEOTIDE SEQUENCE [LARGE SCALE GENOMIC DNA]</scope>
    <source>
        <strain evidence="1 2">FSL L7-1523</strain>
    </source>
</reference>
<gene>
    <name evidence="1" type="ORF">HB943_06615</name>
</gene>